<keyword evidence="4" id="KW-0732">Signal</keyword>
<keyword evidence="12" id="KW-1185">Reference proteome</keyword>
<dbReference type="InterPro" id="IPR057336">
    <property type="entry name" value="GerAC_N"/>
</dbReference>
<keyword evidence="6" id="KW-0564">Palmitate</keyword>
<reference evidence="11 12" key="1">
    <citation type="submission" date="2016-10" db="EMBL/GenBank/DDBJ databases">
        <title>Draft genome sequences of four alkaliphilic bacteria belonging to the Anaerobacillus genus.</title>
        <authorList>
            <person name="Bassil N.M."/>
            <person name="Lloyd J.R."/>
        </authorList>
    </citation>
    <scope>NUCLEOTIDE SEQUENCE [LARGE SCALE GENOMIC DNA]</scope>
    <source>
        <strain evidence="11 12">DSM 15340</strain>
    </source>
</reference>
<comment type="subcellular location">
    <subcellularLocation>
        <location evidence="1">Membrane</location>
        <topology evidence="1">Lipid-anchor</topology>
    </subcellularLocation>
</comment>
<dbReference type="EMBL" id="MLQQ01000005">
    <property type="protein sequence ID" value="OIJ14600.1"/>
    <property type="molecule type" value="Genomic_DNA"/>
</dbReference>
<organism evidence="11 12">
    <name type="scientific">Anaerobacillus arseniciselenatis</name>
    <dbReference type="NCBI Taxonomy" id="85682"/>
    <lineage>
        <taxon>Bacteria</taxon>
        <taxon>Bacillati</taxon>
        <taxon>Bacillota</taxon>
        <taxon>Bacilli</taxon>
        <taxon>Bacillales</taxon>
        <taxon>Bacillaceae</taxon>
        <taxon>Anaerobacillus</taxon>
    </lineage>
</organism>
<evidence type="ECO:0000259" key="9">
    <source>
        <dbReference type="Pfam" id="PF05504"/>
    </source>
</evidence>
<dbReference type="Gene3D" id="6.20.190.10">
    <property type="entry name" value="Nutrient germinant receptor protein C, domain 1"/>
    <property type="match status" value="1"/>
</dbReference>
<proteinExistence type="inferred from homology"/>
<dbReference type="InterPro" id="IPR046953">
    <property type="entry name" value="Spore_GerAC-like_C"/>
</dbReference>
<evidence type="ECO:0000256" key="7">
    <source>
        <dbReference type="ARBA" id="ARBA00023288"/>
    </source>
</evidence>
<feature type="domain" description="Spore germination protein N-terminal" evidence="10">
    <location>
        <begin position="23"/>
        <end position="198"/>
    </location>
</feature>
<evidence type="ECO:0000256" key="2">
    <source>
        <dbReference type="ARBA" id="ARBA00007886"/>
    </source>
</evidence>
<dbReference type="OrthoDB" id="9816067at2"/>
<dbReference type="NCBIfam" id="TIGR02887">
    <property type="entry name" value="spore_ger_x_C"/>
    <property type="match status" value="1"/>
</dbReference>
<gene>
    <name evidence="11" type="ORF">BKP35_06005</name>
</gene>
<protein>
    <submittedName>
        <fullName evidence="11">Uncharacterized protein</fullName>
    </submittedName>
</protein>
<dbReference type="Pfam" id="PF05504">
    <property type="entry name" value="Spore_GerAC"/>
    <property type="match status" value="1"/>
</dbReference>
<dbReference type="PANTHER" id="PTHR35789:SF1">
    <property type="entry name" value="SPORE GERMINATION PROTEIN B3"/>
    <property type="match status" value="1"/>
</dbReference>
<dbReference type="InterPro" id="IPR008844">
    <property type="entry name" value="Spore_GerAC-like"/>
</dbReference>
<evidence type="ECO:0000313" key="11">
    <source>
        <dbReference type="EMBL" id="OIJ14600.1"/>
    </source>
</evidence>
<dbReference type="GO" id="GO:0009847">
    <property type="term" value="P:spore germination"/>
    <property type="evidence" value="ECO:0007669"/>
    <property type="project" value="InterPro"/>
</dbReference>
<keyword evidence="7" id="KW-0449">Lipoprotein</keyword>
<evidence type="ECO:0000259" key="10">
    <source>
        <dbReference type="Pfam" id="PF25198"/>
    </source>
</evidence>
<keyword evidence="3" id="KW-0309">Germination</keyword>
<evidence type="ECO:0000256" key="4">
    <source>
        <dbReference type="ARBA" id="ARBA00022729"/>
    </source>
</evidence>
<feature type="domain" description="Spore germination GerAC-like C-terminal" evidence="9">
    <location>
        <begin position="208"/>
        <end position="372"/>
    </location>
</feature>
<dbReference type="RefSeq" id="WP_071312481.1">
    <property type="nucleotide sequence ID" value="NZ_MLQQ01000005.1"/>
</dbReference>
<evidence type="ECO:0000313" key="12">
    <source>
        <dbReference type="Proteomes" id="UP000180098"/>
    </source>
</evidence>
<evidence type="ECO:0000256" key="1">
    <source>
        <dbReference type="ARBA" id="ARBA00004635"/>
    </source>
</evidence>
<evidence type="ECO:0000256" key="3">
    <source>
        <dbReference type="ARBA" id="ARBA00022544"/>
    </source>
</evidence>
<evidence type="ECO:0000256" key="8">
    <source>
        <dbReference type="SAM" id="Coils"/>
    </source>
</evidence>
<dbReference type="GO" id="GO:0016020">
    <property type="term" value="C:membrane"/>
    <property type="evidence" value="ECO:0007669"/>
    <property type="project" value="UniProtKB-SubCell"/>
</dbReference>
<keyword evidence="8" id="KW-0175">Coiled coil</keyword>
<evidence type="ECO:0000256" key="5">
    <source>
        <dbReference type="ARBA" id="ARBA00023136"/>
    </source>
</evidence>
<dbReference type="Pfam" id="PF25198">
    <property type="entry name" value="Spore_GerAC_N"/>
    <property type="match status" value="1"/>
</dbReference>
<keyword evidence="5" id="KW-0472">Membrane</keyword>
<comment type="similarity">
    <text evidence="2">Belongs to the GerABKC lipoprotein family.</text>
</comment>
<dbReference type="Gene3D" id="3.30.300.210">
    <property type="entry name" value="Nutrient germinant receptor protein C, domain 3"/>
    <property type="match status" value="1"/>
</dbReference>
<evidence type="ECO:0000256" key="6">
    <source>
        <dbReference type="ARBA" id="ARBA00023139"/>
    </source>
</evidence>
<feature type="coiled-coil region" evidence="8">
    <location>
        <begin position="302"/>
        <end position="329"/>
    </location>
</feature>
<comment type="caution">
    <text evidence="11">The sequence shown here is derived from an EMBL/GenBank/DDBJ whole genome shotgun (WGS) entry which is preliminary data.</text>
</comment>
<dbReference type="Proteomes" id="UP000180098">
    <property type="component" value="Unassembled WGS sequence"/>
</dbReference>
<accession>A0A1S2LQX5</accession>
<sequence>MKKLRIFIMLVIVVAPLLGCVEDSREIDHRSMIVGLSIDQGEEEGSYAVTIQIPLLRSTTDEGASPMDKEFEVFTAEGETLWDAIGNLEANTPTVLFLGHLKVVTISEAVARESLKEVIDLLDRTPEIANQIYLLIIEEGSAEEFIALESPLVNLPALYLNRFFQADQKVGRTTDVKLFQFIRDMNMISRASVIPLAKIVEGDIRIENMAVFQDHRLVTKLLDDEVAMSRLMKRKEVGPMNYTIDIEHESEALKVALSRISLKVDIDFEKTDPIKYHLEIKGGGEVVELSTAEIRLSKELILKINEKMNEEIEEELRDVIAKMQEKNVEPWLMGHRIWANNYQFFDTLNWEETGWQQTEFEISVDFKVEMTGQRALLEKEKIGR</sequence>
<dbReference type="InterPro" id="IPR038501">
    <property type="entry name" value="Spore_GerAC_C_sf"/>
</dbReference>
<dbReference type="PANTHER" id="PTHR35789">
    <property type="entry name" value="SPORE GERMINATION PROTEIN B3"/>
    <property type="match status" value="1"/>
</dbReference>
<dbReference type="AlphaFoldDB" id="A0A1S2LQX5"/>
<name>A0A1S2LQX5_9BACI</name>